<dbReference type="GO" id="GO:0000139">
    <property type="term" value="C:Golgi membrane"/>
    <property type="evidence" value="ECO:0007669"/>
    <property type="project" value="UniProtKB-SubCell"/>
</dbReference>
<evidence type="ECO:0000256" key="5">
    <source>
        <dbReference type="ARBA" id="ARBA00022448"/>
    </source>
</evidence>
<dbReference type="FunFam" id="1.20.1280.290:FF:000004">
    <property type="entry name" value="Sugar transporter SWEET"/>
    <property type="match status" value="1"/>
</dbReference>
<dbReference type="PANTHER" id="PTHR10791:SF30">
    <property type="entry name" value="SUGAR TRANSPORTER SWEET1"/>
    <property type="match status" value="1"/>
</dbReference>
<evidence type="ECO:0000256" key="6">
    <source>
        <dbReference type="ARBA" id="ARBA00022475"/>
    </source>
</evidence>
<evidence type="ECO:0000256" key="11">
    <source>
        <dbReference type="ARBA" id="ARBA00023034"/>
    </source>
</evidence>
<evidence type="ECO:0000256" key="2">
    <source>
        <dbReference type="ARBA" id="ARBA00004653"/>
    </source>
</evidence>
<organism evidence="14 15">
    <name type="scientific">Lagenidium giganteum</name>
    <dbReference type="NCBI Taxonomy" id="4803"/>
    <lineage>
        <taxon>Eukaryota</taxon>
        <taxon>Sar</taxon>
        <taxon>Stramenopiles</taxon>
        <taxon>Oomycota</taxon>
        <taxon>Peronosporomycetes</taxon>
        <taxon>Pythiales</taxon>
        <taxon>Pythiaceae</taxon>
    </lineage>
</organism>
<keyword evidence="5" id="KW-0813">Transport</keyword>
<keyword evidence="11" id="KW-0333">Golgi apparatus</keyword>
<evidence type="ECO:0000256" key="9">
    <source>
        <dbReference type="ARBA" id="ARBA00022737"/>
    </source>
</evidence>
<dbReference type="InterPro" id="IPR047664">
    <property type="entry name" value="SWEET"/>
</dbReference>
<evidence type="ECO:0000256" key="10">
    <source>
        <dbReference type="ARBA" id="ARBA00022989"/>
    </source>
</evidence>
<evidence type="ECO:0000256" key="8">
    <source>
        <dbReference type="ARBA" id="ARBA00022692"/>
    </source>
</evidence>
<dbReference type="GO" id="GO:0051119">
    <property type="term" value="F:sugar transmembrane transporter activity"/>
    <property type="evidence" value="ECO:0007669"/>
    <property type="project" value="InterPro"/>
</dbReference>
<dbReference type="Pfam" id="PF03083">
    <property type="entry name" value="MtN3_slv"/>
    <property type="match status" value="2"/>
</dbReference>
<comment type="subcellular location">
    <subcellularLocation>
        <location evidence="1">Cell membrane</location>
        <topology evidence="1">Multi-pass membrane protein</topology>
    </subcellularLocation>
    <subcellularLocation>
        <location evidence="2">Golgi apparatus membrane</location>
        <topology evidence="2">Multi-pass membrane protein</topology>
    </subcellularLocation>
</comment>
<gene>
    <name evidence="14" type="ORF">N0F65_004986</name>
</gene>
<name>A0AAV2ZGF7_9STRA</name>
<keyword evidence="10 13" id="KW-1133">Transmembrane helix</keyword>
<keyword evidence="12 13" id="KW-0472">Membrane</keyword>
<protein>
    <recommendedName>
        <fullName evidence="4">Sugar transporter SWEET1</fullName>
    </recommendedName>
</protein>
<dbReference type="FunFam" id="1.20.1280.290:FF:000007">
    <property type="entry name" value="Bidirectional sugar transporter SWEET7"/>
    <property type="match status" value="1"/>
</dbReference>
<feature type="transmembrane region" description="Helical" evidence="13">
    <location>
        <begin position="166"/>
        <end position="188"/>
    </location>
</feature>
<evidence type="ECO:0000256" key="12">
    <source>
        <dbReference type="ARBA" id="ARBA00023136"/>
    </source>
</evidence>
<accession>A0AAV2ZGF7</accession>
<evidence type="ECO:0000256" key="4">
    <source>
        <dbReference type="ARBA" id="ARBA00021741"/>
    </source>
</evidence>
<evidence type="ECO:0000256" key="3">
    <source>
        <dbReference type="ARBA" id="ARBA00007809"/>
    </source>
</evidence>
<feature type="transmembrane region" description="Helical" evidence="13">
    <location>
        <begin position="70"/>
        <end position="91"/>
    </location>
</feature>
<reference evidence="14" key="1">
    <citation type="submission" date="2022-11" db="EMBL/GenBank/DDBJ databases">
        <authorList>
            <person name="Morgan W.R."/>
            <person name="Tartar A."/>
        </authorList>
    </citation>
    <scope>NUCLEOTIDE SEQUENCE</scope>
    <source>
        <strain evidence="14">ARSEF 373</strain>
    </source>
</reference>
<evidence type="ECO:0000256" key="7">
    <source>
        <dbReference type="ARBA" id="ARBA00022597"/>
    </source>
</evidence>
<dbReference type="InterPro" id="IPR004316">
    <property type="entry name" value="SWEET_rpt"/>
</dbReference>
<feature type="transmembrane region" description="Helical" evidence="13">
    <location>
        <begin position="103"/>
        <end position="124"/>
    </location>
</feature>
<reference evidence="14" key="2">
    <citation type="journal article" date="2023" name="Microbiol Resour">
        <title>Decontamination and Annotation of the Draft Genome Sequence of the Oomycete Lagenidium giganteum ARSEF 373.</title>
        <authorList>
            <person name="Morgan W.R."/>
            <person name="Tartar A."/>
        </authorList>
    </citation>
    <scope>NUCLEOTIDE SEQUENCE</scope>
    <source>
        <strain evidence="14">ARSEF 373</strain>
    </source>
</reference>
<keyword evidence="9" id="KW-0677">Repeat</keyword>
<dbReference type="AlphaFoldDB" id="A0AAV2ZGF7"/>
<feature type="transmembrane region" description="Helical" evidence="13">
    <location>
        <begin position="136"/>
        <end position="154"/>
    </location>
</feature>
<evidence type="ECO:0000256" key="1">
    <source>
        <dbReference type="ARBA" id="ARBA00004651"/>
    </source>
</evidence>
<dbReference type="GO" id="GO:0005886">
    <property type="term" value="C:plasma membrane"/>
    <property type="evidence" value="ECO:0007669"/>
    <property type="project" value="UniProtKB-SubCell"/>
</dbReference>
<keyword evidence="8 13" id="KW-0812">Transmembrane</keyword>
<feature type="transmembrane region" description="Helical" evidence="13">
    <location>
        <begin position="194"/>
        <end position="215"/>
    </location>
</feature>
<dbReference type="EMBL" id="DAKRPA010000002">
    <property type="protein sequence ID" value="DBA05136.1"/>
    <property type="molecule type" value="Genomic_DNA"/>
</dbReference>
<feature type="transmembrane region" description="Helical" evidence="13">
    <location>
        <begin position="6"/>
        <end position="28"/>
    </location>
</feature>
<comment type="similarity">
    <text evidence="3">Belongs to the SWEET sugar transporter family.</text>
</comment>
<evidence type="ECO:0000313" key="14">
    <source>
        <dbReference type="EMBL" id="DBA05136.1"/>
    </source>
</evidence>
<sequence>MTAVTAVPPMLVQLVKTSASLAACYMFASPMHDIRRVHRSKTTGTMQLLPLLSMFGNCACWTMYGLLARAYFPLMATNAVGLGFSTLYWIVYHRHSPPAQKPMVRKQMTMVLAALVVLGLYPTFSVAPRKVVQANIGYVAIGVCTIMFASPLAVVKQVVQKKNADLLPFGMIVAGFVNSVLWLSYGFILADNFVIMPNVVNLVLGSIQLALFCIFPKQRRYEHVLNQSEAKV</sequence>
<keyword evidence="7" id="KW-0762">Sugar transport</keyword>
<dbReference type="Proteomes" id="UP001146120">
    <property type="component" value="Unassembled WGS sequence"/>
</dbReference>
<dbReference type="PANTHER" id="PTHR10791">
    <property type="entry name" value="RAG1-ACTIVATING PROTEIN 1"/>
    <property type="match status" value="1"/>
</dbReference>
<keyword evidence="15" id="KW-1185">Reference proteome</keyword>
<evidence type="ECO:0000256" key="13">
    <source>
        <dbReference type="SAM" id="Phobius"/>
    </source>
</evidence>
<evidence type="ECO:0000313" key="15">
    <source>
        <dbReference type="Proteomes" id="UP001146120"/>
    </source>
</evidence>
<feature type="transmembrane region" description="Helical" evidence="13">
    <location>
        <begin position="48"/>
        <end position="64"/>
    </location>
</feature>
<dbReference type="Gene3D" id="1.20.1280.290">
    <property type="match status" value="2"/>
</dbReference>
<comment type="caution">
    <text evidence="14">The sequence shown here is derived from an EMBL/GenBank/DDBJ whole genome shotgun (WGS) entry which is preliminary data.</text>
</comment>
<keyword evidence="6" id="KW-1003">Cell membrane</keyword>
<proteinExistence type="inferred from homology"/>